<evidence type="ECO:0000313" key="8">
    <source>
        <dbReference type="Proteomes" id="UP000255234"/>
    </source>
</evidence>
<name>A0A378NU06_9FIRM</name>
<dbReference type="InterPro" id="IPR058240">
    <property type="entry name" value="rSAM_sf"/>
</dbReference>
<dbReference type="PANTHER" id="PTHR30352">
    <property type="entry name" value="PYRUVATE FORMATE-LYASE-ACTIVATING ENZYME"/>
    <property type="match status" value="1"/>
</dbReference>
<dbReference type="GO" id="GO:0046872">
    <property type="term" value="F:metal ion binding"/>
    <property type="evidence" value="ECO:0007669"/>
    <property type="project" value="UniProtKB-KW"/>
</dbReference>
<evidence type="ECO:0000256" key="5">
    <source>
        <dbReference type="ARBA" id="ARBA00023004"/>
    </source>
</evidence>
<reference evidence="7 8" key="1">
    <citation type="submission" date="2018-06" db="EMBL/GenBank/DDBJ databases">
        <authorList>
            <consortium name="Pathogen Informatics"/>
            <person name="Doyle S."/>
        </authorList>
    </citation>
    <scope>NUCLEOTIDE SEQUENCE [LARGE SCALE GENOMIC DNA]</scope>
    <source>
        <strain evidence="7 8">NCTC10571</strain>
    </source>
</reference>
<gene>
    <name evidence="7" type="ORF">NCTC10571_01291</name>
</gene>
<proteinExistence type="predicted"/>
<dbReference type="Pfam" id="PF13353">
    <property type="entry name" value="Fer4_12"/>
    <property type="match status" value="1"/>
</dbReference>
<evidence type="ECO:0000256" key="2">
    <source>
        <dbReference type="ARBA" id="ARBA00022485"/>
    </source>
</evidence>
<dbReference type="EMBL" id="UGPP01000001">
    <property type="protein sequence ID" value="STY71139.1"/>
    <property type="molecule type" value="Genomic_DNA"/>
</dbReference>
<sequence>MKIYNAKWTSTSAGPSPYNNYRTEIFLYGCNRAIMGEPCKNCFNPSLWDSSKCMKEYSPLEVATQIIKYSPNKYVTFVGGEPLDQAEELGEVCSILKKFNYHIIVFSSYALNDQSNFYKFNHILPYVDIIIDGKYDENERIYREDFGDGFTDAIGSGNQIVWDINQQSKEIKGFYARDLSGIYVSKNNSLKFITKNNQVVEQTYQYNKKIAC</sequence>
<dbReference type="PANTHER" id="PTHR30352:SF2">
    <property type="entry name" value="ANAEROBIC RIBONUCLEOSIDE-TRIPHOSPHATE REDUCTASE-ACTIVATING PROTEIN"/>
    <property type="match status" value="1"/>
</dbReference>
<accession>A0A378NU06</accession>
<evidence type="ECO:0000256" key="3">
    <source>
        <dbReference type="ARBA" id="ARBA00022691"/>
    </source>
</evidence>
<keyword evidence="3" id="KW-0949">S-adenosyl-L-methionine</keyword>
<dbReference type="SUPFAM" id="SSF102114">
    <property type="entry name" value="Radical SAM enzymes"/>
    <property type="match status" value="1"/>
</dbReference>
<keyword evidence="4" id="KW-0479">Metal-binding</keyword>
<evidence type="ECO:0000313" key="7">
    <source>
        <dbReference type="EMBL" id="STY71139.1"/>
    </source>
</evidence>
<dbReference type="InterPro" id="IPR013785">
    <property type="entry name" value="Aldolase_TIM"/>
</dbReference>
<dbReference type="InterPro" id="IPR007197">
    <property type="entry name" value="rSAM"/>
</dbReference>
<dbReference type="Proteomes" id="UP000255234">
    <property type="component" value="Unassembled WGS sequence"/>
</dbReference>
<comment type="cofactor">
    <cofactor evidence="1">
        <name>[4Fe-4S] cluster</name>
        <dbReference type="ChEBI" id="CHEBI:49883"/>
    </cofactor>
</comment>
<evidence type="ECO:0000256" key="4">
    <source>
        <dbReference type="ARBA" id="ARBA00022723"/>
    </source>
</evidence>
<organism evidence="7 8">
    <name type="scientific">Megamonas hypermegale</name>
    <dbReference type="NCBI Taxonomy" id="158847"/>
    <lineage>
        <taxon>Bacteria</taxon>
        <taxon>Bacillati</taxon>
        <taxon>Bacillota</taxon>
        <taxon>Negativicutes</taxon>
        <taxon>Selenomonadales</taxon>
        <taxon>Selenomonadaceae</taxon>
        <taxon>Megamonas</taxon>
    </lineage>
</organism>
<dbReference type="InterPro" id="IPR034457">
    <property type="entry name" value="Organic_radical-activating"/>
</dbReference>
<dbReference type="GO" id="GO:0051539">
    <property type="term" value="F:4 iron, 4 sulfur cluster binding"/>
    <property type="evidence" value="ECO:0007669"/>
    <property type="project" value="UniProtKB-KW"/>
</dbReference>
<evidence type="ECO:0000256" key="6">
    <source>
        <dbReference type="ARBA" id="ARBA00023014"/>
    </source>
</evidence>
<keyword evidence="2" id="KW-0004">4Fe-4S</keyword>
<keyword evidence="5" id="KW-0408">Iron</keyword>
<evidence type="ECO:0000256" key="1">
    <source>
        <dbReference type="ARBA" id="ARBA00001966"/>
    </source>
</evidence>
<dbReference type="GO" id="GO:0004748">
    <property type="term" value="F:ribonucleoside-diphosphate reductase activity, thioredoxin disulfide as acceptor"/>
    <property type="evidence" value="ECO:0007669"/>
    <property type="project" value="TreeGrafter"/>
</dbReference>
<keyword evidence="6" id="KW-0411">Iron-sulfur</keyword>
<dbReference type="Gene3D" id="3.20.20.70">
    <property type="entry name" value="Aldolase class I"/>
    <property type="match status" value="1"/>
</dbReference>
<dbReference type="SFLD" id="SFLDS00029">
    <property type="entry name" value="Radical_SAM"/>
    <property type="match status" value="1"/>
</dbReference>
<dbReference type="AlphaFoldDB" id="A0A378NU06"/>
<dbReference type="RefSeq" id="WP_115151512.1">
    <property type="nucleotide sequence ID" value="NZ_UGPP01000001.1"/>
</dbReference>
<protein>
    <submittedName>
        <fullName evidence="7">Anaerobic ribonucleoside-triphosphate reductase activating protein</fullName>
    </submittedName>
</protein>